<organism evidence="3 4">
    <name type="scientific">Jaminaea rosea</name>
    <dbReference type="NCBI Taxonomy" id="1569628"/>
    <lineage>
        <taxon>Eukaryota</taxon>
        <taxon>Fungi</taxon>
        <taxon>Dikarya</taxon>
        <taxon>Basidiomycota</taxon>
        <taxon>Ustilaginomycotina</taxon>
        <taxon>Exobasidiomycetes</taxon>
        <taxon>Microstromatales</taxon>
        <taxon>Microstromatales incertae sedis</taxon>
        <taxon>Jaminaea</taxon>
    </lineage>
</organism>
<reference evidence="3 4" key="1">
    <citation type="journal article" date="2018" name="Mol. Biol. Evol.">
        <title>Broad Genomic Sampling Reveals a Smut Pathogenic Ancestry of the Fungal Clade Ustilaginomycotina.</title>
        <authorList>
            <person name="Kijpornyongpan T."/>
            <person name="Mondo S.J."/>
            <person name="Barry K."/>
            <person name="Sandor L."/>
            <person name="Lee J."/>
            <person name="Lipzen A."/>
            <person name="Pangilinan J."/>
            <person name="LaButti K."/>
            <person name="Hainaut M."/>
            <person name="Henrissat B."/>
            <person name="Grigoriev I.V."/>
            <person name="Spatafora J.W."/>
            <person name="Aime M.C."/>
        </authorList>
    </citation>
    <scope>NUCLEOTIDE SEQUENCE [LARGE SCALE GENOMIC DNA]</scope>
    <source>
        <strain evidence="3 4">MCA 5214</strain>
    </source>
</reference>
<evidence type="ECO:0000313" key="4">
    <source>
        <dbReference type="Proteomes" id="UP000245884"/>
    </source>
</evidence>
<proteinExistence type="predicted"/>
<dbReference type="Proteomes" id="UP000245884">
    <property type="component" value="Unassembled WGS sequence"/>
</dbReference>
<protein>
    <submittedName>
        <fullName evidence="3">Uncharacterized protein</fullName>
    </submittedName>
</protein>
<dbReference type="AlphaFoldDB" id="A0A316UTN1"/>
<keyword evidence="4" id="KW-1185">Reference proteome</keyword>
<evidence type="ECO:0000256" key="1">
    <source>
        <dbReference type="SAM" id="MobiDB-lite"/>
    </source>
</evidence>
<dbReference type="GeneID" id="37030138"/>
<evidence type="ECO:0000256" key="2">
    <source>
        <dbReference type="SAM" id="SignalP"/>
    </source>
</evidence>
<dbReference type="RefSeq" id="XP_025361875.1">
    <property type="nucleotide sequence ID" value="XM_025508315.1"/>
</dbReference>
<feature type="chain" id="PRO_5016447300" evidence="2">
    <location>
        <begin position="24"/>
        <end position="157"/>
    </location>
</feature>
<dbReference type="EMBL" id="KZ819669">
    <property type="protein sequence ID" value="PWN27263.1"/>
    <property type="molecule type" value="Genomic_DNA"/>
</dbReference>
<sequence length="157" mass="17247">MLPLRTPLLLLALLAATTGIVDAVLFKNMSILCPLEFTHCVHLPPKQQLVPPVATIEINEPDEFLSTDLSPQDAIAVFPYRSTGTVRFLCSGDPEIEEWRLYFSKVWSGTYVTAGMSNRGRGGVSFDDNTTEKNPGAGQTISSQTRGVNVVFGCREW</sequence>
<keyword evidence="2" id="KW-0732">Signal</keyword>
<accession>A0A316UTN1</accession>
<name>A0A316UTN1_9BASI</name>
<feature type="signal peptide" evidence="2">
    <location>
        <begin position="1"/>
        <end position="23"/>
    </location>
</feature>
<evidence type="ECO:0000313" key="3">
    <source>
        <dbReference type="EMBL" id="PWN27263.1"/>
    </source>
</evidence>
<feature type="region of interest" description="Disordered" evidence="1">
    <location>
        <begin position="122"/>
        <end position="141"/>
    </location>
</feature>
<gene>
    <name evidence="3" type="ORF">BDZ90DRAFT_260917</name>
</gene>